<reference evidence="2 3" key="1">
    <citation type="submission" date="2011-02" db="EMBL/GenBank/DDBJ databases">
        <authorList>
            <person name="Weinstock G."/>
            <person name="Sodergren E."/>
            <person name="Clifton S."/>
            <person name="Fulton L."/>
            <person name="Fulton B."/>
            <person name="Courtney L."/>
            <person name="Fronick C."/>
            <person name="Harrison M."/>
            <person name="Strong C."/>
            <person name="Farmer C."/>
            <person name="Delahaunty K."/>
            <person name="Markovic C."/>
            <person name="Hall O."/>
            <person name="Minx P."/>
            <person name="Tomlinson C."/>
            <person name="Mitreva M."/>
            <person name="Hou S."/>
            <person name="Chen J."/>
            <person name="Wollam A."/>
            <person name="Pepin K.H."/>
            <person name="Johnson M."/>
            <person name="Bhonagiri V."/>
            <person name="Zhang X."/>
            <person name="Suruliraj S."/>
            <person name="Warren W."/>
            <person name="Chinwalla A."/>
            <person name="Mardis E.R."/>
            <person name="Wilson R.K."/>
        </authorList>
    </citation>
    <scope>NUCLEOTIDE SEQUENCE [LARGE SCALE GENOMIC DNA]</scope>
    <source>
        <strain evidence="2 3">YIT 12057</strain>
    </source>
</reference>
<dbReference type="NCBIfam" id="TIGR03548">
    <property type="entry name" value="mutarot_permut"/>
    <property type="match status" value="1"/>
</dbReference>
<dbReference type="Gene3D" id="2.120.10.80">
    <property type="entry name" value="Kelch-type beta propeller"/>
    <property type="match status" value="1"/>
</dbReference>
<accession>F3PXS0</accession>
<feature type="chain" id="PRO_5003300411" evidence="1">
    <location>
        <begin position="19"/>
        <end position="413"/>
    </location>
</feature>
<name>F3PXS0_9BACE</name>
<evidence type="ECO:0000313" key="2">
    <source>
        <dbReference type="EMBL" id="EGF51652.1"/>
    </source>
</evidence>
<dbReference type="GeneID" id="86050934"/>
<evidence type="ECO:0000256" key="1">
    <source>
        <dbReference type="SAM" id="SignalP"/>
    </source>
</evidence>
<dbReference type="PROSITE" id="PS51257">
    <property type="entry name" value="PROKAR_LIPOPROTEIN"/>
    <property type="match status" value="1"/>
</dbReference>
<dbReference type="InterPro" id="IPR019937">
    <property type="entry name" value="Cycl-permuted_mutarotase"/>
</dbReference>
<evidence type="ECO:0000313" key="3">
    <source>
        <dbReference type="Proteomes" id="UP000003416"/>
    </source>
</evidence>
<dbReference type="InterPro" id="IPR056734">
    <property type="entry name" value="NANM"/>
</dbReference>
<dbReference type="SUPFAM" id="SSF117281">
    <property type="entry name" value="Kelch motif"/>
    <property type="match status" value="1"/>
</dbReference>
<dbReference type="STRING" id="763034.HMPREF9446_03568"/>
<dbReference type="Pfam" id="PF24996">
    <property type="entry name" value="NANM"/>
    <property type="match status" value="2"/>
</dbReference>
<comment type="caution">
    <text evidence="2">The sequence shown here is derived from an EMBL/GenBank/DDBJ whole genome shotgun (WGS) entry which is preliminary data.</text>
</comment>
<dbReference type="eggNOG" id="COG3055">
    <property type="taxonomic scope" value="Bacteria"/>
</dbReference>
<dbReference type="AlphaFoldDB" id="F3PXS0"/>
<organism evidence="2 3">
    <name type="scientific">Bacteroides fluxus YIT 12057</name>
    <dbReference type="NCBI Taxonomy" id="763034"/>
    <lineage>
        <taxon>Bacteria</taxon>
        <taxon>Pseudomonadati</taxon>
        <taxon>Bacteroidota</taxon>
        <taxon>Bacteroidia</taxon>
        <taxon>Bacteroidales</taxon>
        <taxon>Bacteroidaceae</taxon>
        <taxon>Bacteroides</taxon>
    </lineage>
</organism>
<dbReference type="RefSeq" id="WP_009126775.1">
    <property type="nucleotide sequence ID" value="NZ_GL882691.1"/>
</dbReference>
<dbReference type="HOGENOM" id="CLU_054027_1_0_10"/>
<dbReference type="InterPro" id="IPR015915">
    <property type="entry name" value="Kelch-typ_b-propeller"/>
</dbReference>
<protein>
    <submittedName>
        <fullName evidence="2">Cyclically-permuted mutarotase family protein</fullName>
    </submittedName>
</protein>
<feature type="signal peptide" evidence="1">
    <location>
        <begin position="1"/>
        <end position="18"/>
    </location>
</feature>
<dbReference type="EMBL" id="AFBN01000099">
    <property type="protein sequence ID" value="EGF51652.1"/>
    <property type="molecule type" value="Genomic_DNA"/>
</dbReference>
<keyword evidence="3" id="KW-1185">Reference proteome</keyword>
<gene>
    <name evidence="2" type="ORF">HMPREF9446_03568</name>
</gene>
<dbReference type="Proteomes" id="UP000003416">
    <property type="component" value="Unassembled WGS sequence"/>
</dbReference>
<sequence>MKPMKKFAILCLILAGCAAPEVKNESVWTVRQMQGAPAEEAGIGQGVSACYAGVHNGMLMMAGGCNFPEVPASEGGKKRFYRGIYVADASADSVFVWKKAGELPVEAAYGVSVSTSQGIICAGGTNQNGALASVIRISLDGNGAGVTVDSLPSLPCTIDNMGGAVLDHYLFIAGGNVNGVPSNTLYCLDLDHTDAGWIQMPGFPGAPRTQPVCVAQRKGADSLLFLWGGFSGAGEGRPATLSVDGYCYSLAARTWTPVAIPAGEDSVGISLGGGTGIAFGDSLILCTGGVNKDIFLDALKREEKMKQALAEGNRPVADSLKLAAKEYMSMLPEAYRFNDRILVYNTSGDCWTEVMQFPGTARAGAVLAGENGTFFNIAGELKPGIRTPEIVKITAGGVSGKKSLSLRPVTETN</sequence>
<proteinExistence type="predicted"/>
<keyword evidence="1" id="KW-0732">Signal</keyword>